<name>A0A1G4B2P0_9PEZI</name>
<accession>A0A1G4B2P0</accession>
<sequence length="134" mass="14805">MPWNKSSRREANFLLIEPADAVLRRTEPCYQDLRKAKRGTVFAALAECPSTRDFIYTFIDFQSSDAVGSATCAQFLGAAHARGCALISVMLECDKSVSLERLTSAERQSHCKIVDPGILIAFWAGDHDPSFCSK</sequence>
<keyword evidence="2" id="KW-1185">Reference proteome</keyword>
<dbReference type="Proteomes" id="UP000176998">
    <property type="component" value="Unassembled WGS sequence"/>
</dbReference>
<organism evidence="1 2">
    <name type="scientific">Colletotrichum orchidophilum</name>
    <dbReference type="NCBI Taxonomy" id="1209926"/>
    <lineage>
        <taxon>Eukaryota</taxon>
        <taxon>Fungi</taxon>
        <taxon>Dikarya</taxon>
        <taxon>Ascomycota</taxon>
        <taxon>Pezizomycotina</taxon>
        <taxon>Sordariomycetes</taxon>
        <taxon>Hypocreomycetidae</taxon>
        <taxon>Glomerellales</taxon>
        <taxon>Glomerellaceae</taxon>
        <taxon>Colletotrichum</taxon>
    </lineage>
</organism>
<dbReference type="AlphaFoldDB" id="A0A1G4B2P0"/>
<evidence type="ECO:0000313" key="1">
    <source>
        <dbReference type="EMBL" id="OHE95689.1"/>
    </source>
</evidence>
<dbReference type="GeneID" id="34562113"/>
<protein>
    <submittedName>
        <fullName evidence="1">Uncharacterized protein</fullName>
    </submittedName>
</protein>
<evidence type="ECO:0000313" key="2">
    <source>
        <dbReference type="Proteomes" id="UP000176998"/>
    </source>
</evidence>
<dbReference type="STRING" id="1209926.A0A1G4B2P0"/>
<dbReference type="RefSeq" id="XP_022472850.1">
    <property type="nucleotide sequence ID" value="XM_022620603.1"/>
</dbReference>
<reference evidence="1 2" key="1">
    <citation type="submission" date="2016-09" db="EMBL/GenBank/DDBJ databases">
        <authorList>
            <person name="Capua I."/>
            <person name="De Benedictis P."/>
            <person name="Joannis T."/>
            <person name="Lombin L.H."/>
            <person name="Cattoli G."/>
        </authorList>
    </citation>
    <scope>NUCLEOTIDE SEQUENCE [LARGE SCALE GENOMIC DNA]</scope>
    <source>
        <strain evidence="1 2">IMI 309357</strain>
    </source>
</reference>
<gene>
    <name evidence="1" type="ORF">CORC01_08973</name>
</gene>
<comment type="caution">
    <text evidence="1">The sequence shown here is derived from an EMBL/GenBank/DDBJ whole genome shotgun (WGS) entry which is preliminary data.</text>
</comment>
<dbReference type="OrthoDB" id="5426988at2759"/>
<proteinExistence type="predicted"/>
<dbReference type="EMBL" id="MJBS01000079">
    <property type="protein sequence ID" value="OHE95689.1"/>
    <property type="molecule type" value="Genomic_DNA"/>
</dbReference>